<evidence type="ECO:0000313" key="3">
    <source>
        <dbReference type="Proteomes" id="UP000663860"/>
    </source>
</evidence>
<keyword evidence="1" id="KW-0732">Signal</keyword>
<comment type="caution">
    <text evidence="2">The sequence shown here is derived from an EMBL/GenBank/DDBJ whole genome shotgun (WGS) entry which is preliminary data.</text>
</comment>
<evidence type="ECO:0000313" key="2">
    <source>
        <dbReference type="EMBL" id="CAF0894549.1"/>
    </source>
</evidence>
<dbReference type="Proteomes" id="UP000663860">
    <property type="component" value="Unassembled WGS sequence"/>
</dbReference>
<name>A0A813Z7P8_9BILA</name>
<accession>A0A813Z7P8</accession>
<gene>
    <name evidence="2" type="ORF">IZO911_LOCUS11910</name>
</gene>
<feature type="signal peptide" evidence="1">
    <location>
        <begin position="1"/>
        <end position="24"/>
    </location>
</feature>
<sequence length="140" mass="15013">MNKTINIILISIIVVAWLTQSIKGDTCQCICCLGNICTPTNQGNFPIDSCFGTTCVDQCRVKYPNCPSTMQSGSSQGICTSAVPLAPSKGYQQQANSIWIIYRLAGGTTGNNIININHTIMPSVANGNAHTNIRHNQPPT</sequence>
<proteinExistence type="predicted"/>
<dbReference type="EMBL" id="CAJNOE010000090">
    <property type="protein sequence ID" value="CAF0894549.1"/>
    <property type="molecule type" value="Genomic_DNA"/>
</dbReference>
<organism evidence="2 3">
    <name type="scientific">Adineta steineri</name>
    <dbReference type="NCBI Taxonomy" id="433720"/>
    <lineage>
        <taxon>Eukaryota</taxon>
        <taxon>Metazoa</taxon>
        <taxon>Spiralia</taxon>
        <taxon>Gnathifera</taxon>
        <taxon>Rotifera</taxon>
        <taxon>Eurotatoria</taxon>
        <taxon>Bdelloidea</taxon>
        <taxon>Adinetida</taxon>
        <taxon>Adinetidae</taxon>
        <taxon>Adineta</taxon>
    </lineage>
</organism>
<protein>
    <submittedName>
        <fullName evidence="2">Uncharacterized protein</fullName>
    </submittedName>
</protein>
<evidence type="ECO:0000256" key="1">
    <source>
        <dbReference type="SAM" id="SignalP"/>
    </source>
</evidence>
<feature type="chain" id="PRO_5032985421" evidence="1">
    <location>
        <begin position="25"/>
        <end position="140"/>
    </location>
</feature>
<reference evidence="2" key="1">
    <citation type="submission" date="2021-02" db="EMBL/GenBank/DDBJ databases">
        <authorList>
            <person name="Nowell W R."/>
        </authorList>
    </citation>
    <scope>NUCLEOTIDE SEQUENCE</scope>
</reference>
<dbReference type="AlphaFoldDB" id="A0A813Z7P8"/>